<dbReference type="SMART" id="SM00665">
    <property type="entry name" value="B561"/>
    <property type="match status" value="1"/>
</dbReference>
<name>A0A8R2H7Q0_ACYPI</name>
<evidence type="ECO:0000256" key="2">
    <source>
        <dbReference type="ARBA" id="ARBA00004141"/>
    </source>
</evidence>
<feature type="domain" description="Cytochrome b561" evidence="13">
    <location>
        <begin position="281"/>
        <end position="525"/>
    </location>
</feature>
<feature type="region of interest" description="Disordered" evidence="11">
    <location>
        <begin position="142"/>
        <end position="202"/>
    </location>
</feature>
<evidence type="ECO:0000256" key="8">
    <source>
        <dbReference type="ARBA" id="ARBA00022989"/>
    </source>
</evidence>
<comment type="subcellular location">
    <subcellularLocation>
        <location evidence="2">Membrane</location>
        <topology evidence="2">Multi-pass membrane protein</topology>
    </subcellularLocation>
</comment>
<keyword evidence="3" id="KW-0813">Transport</keyword>
<feature type="transmembrane region" description="Helical" evidence="12">
    <location>
        <begin position="504"/>
        <end position="525"/>
    </location>
</feature>
<evidence type="ECO:0000256" key="9">
    <source>
        <dbReference type="ARBA" id="ARBA00023004"/>
    </source>
</evidence>
<evidence type="ECO:0000259" key="13">
    <source>
        <dbReference type="PROSITE" id="PS50939"/>
    </source>
</evidence>
<dbReference type="Gene3D" id="1.20.120.1770">
    <property type="match status" value="1"/>
</dbReference>
<evidence type="ECO:0000256" key="10">
    <source>
        <dbReference type="ARBA" id="ARBA00023136"/>
    </source>
</evidence>
<accession>A0A8R2H7Q0</accession>
<evidence type="ECO:0000256" key="5">
    <source>
        <dbReference type="ARBA" id="ARBA00022692"/>
    </source>
</evidence>
<dbReference type="Proteomes" id="UP000007819">
    <property type="component" value="Chromosome X"/>
</dbReference>
<dbReference type="OrthoDB" id="907479at2759"/>
<sequence>MDNQNNSTTTTFLPPPIDGEASAPLAQPDDDFVVPLSVAGTPNTPADDGGTGSTVSPVSPVHLNRQQHGAMMMDDDQAANTAADSGATDDSSVLLPPPDDTENEEKPNKDNADDEDNGGDNNDEAADDDDQVPVLAMSGILPATATGGGQISDSKKNAGGPNDSAGGGAGTGNGENKSKEKSRYTTGSGTGAGTDAEDSGTNNPQTALGCGTTFEYVVLVTACSFLLVAVTGTTVYWTMAYRGGYDPNWFPWPPQTPLQMLTIGVFTYKHPQNITDGGSDISTTISTTTVEQQQSSLLNISSSNVSIEDQRFNLHPTLMTIGFVTLTGFSILVYRMAAGCSTSCRGSYVKLTHGLLHMGTIPCVLFGGVAAMEYHRLKGLPHMYSLHSWMGLLTLMLFAIQLILGLFTFVVLLCCRGATAVCRLRCFTPIHATLGLCTFTLAIATCLTGLQQRADFSIFSNNNGQQQQQKPHLQHQTTPLPTPSSSSSSLNSGELHGRALPQQAIINILGVLLMMALVFVTAALLSQKKSCRRNSSSSLSPSTMRYCRNGGQSFQLVPSSAAAADGSDHGGRNGRM</sequence>
<organism evidence="14 15">
    <name type="scientific">Acyrthosiphon pisum</name>
    <name type="common">Pea aphid</name>
    <dbReference type="NCBI Taxonomy" id="7029"/>
    <lineage>
        <taxon>Eukaryota</taxon>
        <taxon>Metazoa</taxon>
        <taxon>Ecdysozoa</taxon>
        <taxon>Arthropoda</taxon>
        <taxon>Hexapoda</taxon>
        <taxon>Insecta</taxon>
        <taxon>Pterygota</taxon>
        <taxon>Neoptera</taxon>
        <taxon>Paraneoptera</taxon>
        <taxon>Hemiptera</taxon>
        <taxon>Sternorrhyncha</taxon>
        <taxon>Aphidomorpha</taxon>
        <taxon>Aphidoidea</taxon>
        <taxon>Aphididae</taxon>
        <taxon>Macrosiphini</taxon>
        <taxon>Acyrthosiphon</taxon>
    </lineage>
</organism>
<dbReference type="GO" id="GO:0016491">
    <property type="term" value="F:oxidoreductase activity"/>
    <property type="evidence" value="ECO:0007669"/>
    <property type="project" value="InterPro"/>
</dbReference>
<proteinExistence type="predicted"/>
<feature type="transmembrane region" description="Helical" evidence="12">
    <location>
        <begin position="392"/>
        <end position="415"/>
    </location>
</feature>
<feature type="region of interest" description="Disordered" evidence="11">
    <location>
        <begin position="462"/>
        <end position="494"/>
    </location>
</feature>
<feature type="transmembrane region" description="Helical" evidence="12">
    <location>
        <begin position="355"/>
        <end position="372"/>
    </location>
</feature>
<dbReference type="GO" id="GO:0046872">
    <property type="term" value="F:metal ion binding"/>
    <property type="evidence" value="ECO:0007669"/>
    <property type="project" value="UniProtKB-KW"/>
</dbReference>
<evidence type="ECO:0000313" key="15">
    <source>
        <dbReference type="Proteomes" id="UP000007819"/>
    </source>
</evidence>
<feature type="transmembrane region" description="Helical" evidence="12">
    <location>
        <begin position="216"/>
        <end position="239"/>
    </location>
</feature>
<keyword evidence="8 12" id="KW-1133">Transmembrane helix</keyword>
<evidence type="ECO:0000256" key="6">
    <source>
        <dbReference type="ARBA" id="ARBA00022723"/>
    </source>
</evidence>
<keyword evidence="10 12" id="KW-0472">Membrane</keyword>
<dbReference type="Pfam" id="PF03188">
    <property type="entry name" value="Cytochrom_B561"/>
    <property type="match status" value="1"/>
</dbReference>
<dbReference type="PANTHER" id="PTHR10106:SF24">
    <property type="entry name" value="NO EXTENDED MEMORY, ISOFORM A"/>
    <property type="match status" value="1"/>
</dbReference>
<dbReference type="PANTHER" id="PTHR10106">
    <property type="entry name" value="CYTOCHROME B561-RELATED"/>
    <property type="match status" value="1"/>
</dbReference>
<feature type="compositionally biased region" description="Low complexity" evidence="11">
    <location>
        <begin position="465"/>
        <end position="490"/>
    </location>
</feature>
<feature type="compositionally biased region" description="Polar residues" evidence="11">
    <location>
        <begin position="1"/>
        <end position="12"/>
    </location>
</feature>
<feature type="transmembrane region" description="Helical" evidence="12">
    <location>
        <begin position="427"/>
        <end position="450"/>
    </location>
</feature>
<comment type="cofactor">
    <cofactor evidence="1">
        <name>heme b</name>
        <dbReference type="ChEBI" id="CHEBI:60344"/>
    </cofactor>
</comment>
<reference evidence="14" key="2">
    <citation type="submission" date="2022-06" db="UniProtKB">
        <authorList>
            <consortium name="EnsemblMetazoa"/>
        </authorList>
    </citation>
    <scope>IDENTIFICATION</scope>
</reference>
<evidence type="ECO:0000256" key="1">
    <source>
        <dbReference type="ARBA" id="ARBA00001970"/>
    </source>
</evidence>
<feature type="transmembrane region" description="Helical" evidence="12">
    <location>
        <begin position="314"/>
        <end position="334"/>
    </location>
</feature>
<keyword evidence="15" id="KW-1185">Reference proteome</keyword>
<evidence type="ECO:0000256" key="7">
    <source>
        <dbReference type="ARBA" id="ARBA00022982"/>
    </source>
</evidence>
<keyword evidence="4" id="KW-0349">Heme</keyword>
<evidence type="ECO:0000256" key="3">
    <source>
        <dbReference type="ARBA" id="ARBA00022448"/>
    </source>
</evidence>
<feature type="region of interest" description="Disordered" evidence="11">
    <location>
        <begin position="1"/>
        <end position="129"/>
    </location>
</feature>
<keyword evidence="9" id="KW-0408">Iron</keyword>
<feature type="compositionally biased region" description="Acidic residues" evidence="11">
    <location>
        <begin position="112"/>
        <end position="129"/>
    </location>
</feature>
<evidence type="ECO:0000313" key="14">
    <source>
        <dbReference type="EnsemblMetazoa" id="XP_016659091.1"/>
    </source>
</evidence>
<dbReference type="AlphaFoldDB" id="A0A8R2H7Q0"/>
<dbReference type="GO" id="GO:0016020">
    <property type="term" value="C:membrane"/>
    <property type="evidence" value="ECO:0007669"/>
    <property type="project" value="UniProtKB-SubCell"/>
</dbReference>
<dbReference type="RefSeq" id="XP_016659091.1">
    <property type="nucleotide sequence ID" value="XM_016803602.1"/>
</dbReference>
<dbReference type="InterPro" id="IPR043205">
    <property type="entry name" value="CYB561/CYBRD1-like"/>
</dbReference>
<keyword evidence="7" id="KW-0249">Electron transport</keyword>
<keyword evidence="6" id="KW-0479">Metal-binding</keyword>
<evidence type="ECO:0000256" key="4">
    <source>
        <dbReference type="ARBA" id="ARBA00022617"/>
    </source>
</evidence>
<dbReference type="GeneID" id="100161496"/>
<reference evidence="15" key="1">
    <citation type="submission" date="2010-06" db="EMBL/GenBank/DDBJ databases">
        <authorList>
            <person name="Jiang H."/>
            <person name="Abraham K."/>
            <person name="Ali S."/>
            <person name="Alsbrooks S.L."/>
            <person name="Anim B.N."/>
            <person name="Anosike U.S."/>
            <person name="Attaway T."/>
            <person name="Bandaranaike D.P."/>
            <person name="Battles P.K."/>
            <person name="Bell S.N."/>
            <person name="Bell A.V."/>
            <person name="Beltran B."/>
            <person name="Bickham C."/>
            <person name="Bustamante Y."/>
            <person name="Caleb T."/>
            <person name="Canada A."/>
            <person name="Cardenas V."/>
            <person name="Carter K."/>
            <person name="Chacko J."/>
            <person name="Chandrabose M.N."/>
            <person name="Chavez D."/>
            <person name="Chavez A."/>
            <person name="Chen L."/>
            <person name="Chu H.-S."/>
            <person name="Claassen K.J."/>
            <person name="Cockrell R."/>
            <person name="Collins M."/>
            <person name="Cooper J.A."/>
            <person name="Cree A."/>
            <person name="Curry S.M."/>
            <person name="Da Y."/>
            <person name="Dao M.D."/>
            <person name="Das B."/>
            <person name="Davila M.-L."/>
            <person name="Davy-Carroll L."/>
            <person name="Denson S."/>
            <person name="Dinh H."/>
            <person name="Ebong V.E."/>
            <person name="Edwards J.R."/>
            <person name="Egan A."/>
            <person name="El-Daye J."/>
            <person name="Escobedo L."/>
            <person name="Fernandez S."/>
            <person name="Fernando P.R."/>
            <person name="Flagg N."/>
            <person name="Forbes L.D."/>
            <person name="Fowler R.G."/>
            <person name="Fu Q."/>
            <person name="Gabisi R.A."/>
            <person name="Ganer J."/>
            <person name="Garbino Pronczuk A."/>
            <person name="Garcia R.M."/>
            <person name="Garner T."/>
            <person name="Garrett T.E."/>
            <person name="Gonzalez D.A."/>
            <person name="Hamid H."/>
            <person name="Hawkins E.S."/>
            <person name="Hirani K."/>
            <person name="Hogues M.E."/>
            <person name="Hollins B."/>
            <person name="Hsiao C.-H."/>
            <person name="Jabil R."/>
            <person name="James M.L."/>
            <person name="Jhangiani S.N."/>
            <person name="Johnson B."/>
            <person name="Johnson Q."/>
            <person name="Joshi V."/>
            <person name="Kalu J.B."/>
            <person name="Kam C."/>
            <person name="Kashfia A."/>
            <person name="Keebler J."/>
            <person name="Kisamo H."/>
            <person name="Kovar C.L."/>
            <person name="Lago L.A."/>
            <person name="Lai C.-Y."/>
            <person name="Laidlaw J."/>
            <person name="Lara F."/>
            <person name="Le T.-K."/>
            <person name="Lee S.L."/>
            <person name="Legall F.H."/>
            <person name="Lemon S.J."/>
            <person name="Lewis L.R."/>
            <person name="Li B."/>
            <person name="Liu Y."/>
            <person name="Liu Y.-S."/>
            <person name="Lopez J."/>
            <person name="Lozado R.J."/>
            <person name="Lu J."/>
            <person name="Madu R.C."/>
            <person name="Maheshwari M."/>
            <person name="Maheshwari R."/>
            <person name="Malloy K."/>
            <person name="Martinez E."/>
            <person name="Mathew T."/>
            <person name="Mercado I.C."/>
            <person name="Mercado C."/>
            <person name="Meyer B."/>
            <person name="Montgomery K."/>
            <person name="Morgan M.B."/>
            <person name="Munidasa M."/>
            <person name="Nazareth L.V."/>
            <person name="Nelson J."/>
            <person name="Ng B.M."/>
            <person name="Nguyen N.B."/>
            <person name="Nguyen P.Q."/>
            <person name="Nguyen T."/>
            <person name="Obregon M."/>
            <person name="Okwuonu G.O."/>
            <person name="Onwere C.G."/>
            <person name="Orozco G."/>
            <person name="Parra A."/>
            <person name="Patel S."/>
            <person name="Patil S."/>
            <person name="Perez A."/>
            <person name="Perez Y."/>
            <person name="Pham C."/>
            <person name="Primus E.L."/>
            <person name="Pu L.-L."/>
            <person name="Puazo M."/>
            <person name="Qin X."/>
            <person name="Quiroz J.B."/>
            <person name="Reese J."/>
            <person name="Richards S."/>
            <person name="Rives C.M."/>
            <person name="Robberts R."/>
            <person name="Ruiz S.J."/>
            <person name="Ruiz M.J."/>
            <person name="Santibanez J."/>
            <person name="Schneider B.W."/>
            <person name="Sisson I."/>
            <person name="Smith M."/>
            <person name="Sodergren E."/>
            <person name="Song X.-Z."/>
            <person name="Song B.B."/>
            <person name="Summersgill H."/>
            <person name="Thelus R."/>
            <person name="Thornton R.D."/>
            <person name="Trejos Z.Y."/>
            <person name="Usmani K."/>
            <person name="Vattathil S."/>
            <person name="Villasana D."/>
            <person name="Walker D.L."/>
            <person name="Wang S."/>
            <person name="Wang K."/>
            <person name="White C.S."/>
            <person name="Williams A.C."/>
            <person name="Williamson J."/>
            <person name="Wilson K."/>
            <person name="Woghiren I.O."/>
            <person name="Woodworth J.R."/>
            <person name="Worley K.C."/>
            <person name="Wright R.A."/>
            <person name="Wu W."/>
            <person name="Young L."/>
            <person name="Zhang L."/>
            <person name="Zhang J."/>
            <person name="Zhu Y."/>
            <person name="Muzny D.M."/>
            <person name="Weinstock G."/>
            <person name="Gibbs R.A."/>
        </authorList>
    </citation>
    <scope>NUCLEOTIDE SEQUENCE [LARGE SCALE GENOMIC DNA]</scope>
    <source>
        <strain evidence="15">LSR1</strain>
    </source>
</reference>
<dbReference type="CDD" id="cd08554">
    <property type="entry name" value="Cyt_b561"/>
    <property type="match status" value="1"/>
</dbReference>
<protein>
    <recommendedName>
        <fullName evidence="13">Cytochrome b561 domain-containing protein</fullName>
    </recommendedName>
</protein>
<evidence type="ECO:0000256" key="11">
    <source>
        <dbReference type="SAM" id="MobiDB-lite"/>
    </source>
</evidence>
<keyword evidence="5 12" id="KW-0812">Transmembrane</keyword>
<dbReference type="InterPro" id="IPR006593">
    <property type="entry name" value="Cyt_b561/ferric_Rdtase_TM"/>
</dbReference>
<dbReference type="EnsemblMetazoa" id="XM_016803602.2">
    <property type="protein sequence ID" value="XP_016659091.1"/>
    <property type="gene ID" value="LOC100161496"/>
</dbReference>
<dbReference type="PROSITE" id="PS50939">
    <property type="entry name" value="CYTOCHROME_B561"/>
    <property type="match status" value="1"/>
</dbReference>
<evidence type="ECO:0000256" key="12">
    <source>
        <dbReference type="SAM" id="Phobius"/>
    </source>
</evidence>